<feature type="signal peptide" evidence="2">
    <location>
        <begin position="1"/>
        <end position="21"/>
    </location>
</feature>
<dbReference type="PRINTS" id="PR00837">
    <property type="entry name" value="V5TPXLIKE"/>
</dbReference>
<dbReference type="InterPro" id="IPR014044">
    <property type="entry name" value="CAP_dom"/>
</dbReference>
<name>A0ABR0K4T5_9EURO</name>
<dbReference type="Gene3D" id="3.40.33.10">
    <property type="entry name" value="CAP"/>
    <property type="match status" value="1"/>
</dbReference>
<accession>A0ABR0K4T5</accession>
<sequence length="444" mass="48939">MLAIFAALALLLTIFLQGAAGAEHSTALGAGSIFGDVIVTKMSYYRALASANPLQWSDDLATLATRQAINCGLDYDYWAAQGQIIFNIGRQDDKDVDVVNSTYFAIDHWWDQRQNYTIKSDQYDELEPFWPAWEFSQMVWFSNTKVGCAWSPVECPAGQKGPDNPTGLVDTSQMVCLLTPGGNKWEQWGANVHCPDCNAEPQTETINPATISFTAANAKRAEPTKRALHVPGVADVERVEGFRTLPLEEFYPEYTRSPKASTQAPATNTPTAAASVADGPARRMNKRALPPKPTEPSFQNMYVDKINAFRERHGVMDKVAFSDQALNNSAKVSVSITDSGCSWPLPQDAKPGNFNWAFWLTDDNTSDFAKEFDVALHFWEVWGNGEFVGSRWTTWYDQLISPTTKNVGCTWTGGCNMQLSKTSSVLFCAADPAVPVREAPPTGD</sequence>
<keyword evidence="2" id="KW-0732">Signal</keyword>
<gene>
    <name evidence="4" type="ORF">LTR24_007431</name>
</gene>
<keyword evidence="5" id="KW-1185">Reference proteome</keyword>
<feature type="compositionally biased region" description="Low complexity" evidence="1">
    <location>
        <begin position="260"/>
        <end position="277"/>
    </location>
</feature>
<protein>
    <recommendedName>
        <fullName evidence="3">SCP domain-containing protein</fullName>
    </recommendedName>
</protein>
<dbReference type="CDD" id="cd05380">
    <property type="entry name" value="CAP_euk"/>
    <property type="match status" value="1"/>
</dbReference>
<evidence type="ECO:0000259" key="3">
    <source>
        <dbReference type="SMART" id="SM00198"/>
    </source>
</evidence>
<evidence type="ECO:0000313" key="4">
    <source>
        <dbReference type="EMBL" id="KAK5084878.1"/>
    </source>
</evidence>
<dbReference type="InterPro" id="IPR035940">
    <property type="entry name" value="CAP_sf"/>
</dbReference>
<evidence type="ECO:0000256" key="1">
    <source>
        <dbReference type="SAM" id="MobiDB-lite"/>
    </source>
</evidence>
<feature type="chain" id="PRO_5047363893" description="SCP domain-containing protein" evidence="2">
    <location>
        <begin position="22"/>
        <end position="444"/>
    </location>
</feature>
<dbReference type="EMBL" id="JAVRRG010000111">
    <property type="protein sequence ID" value="KAK5084878.1"/>
    <property type="molecule type" value="Genomic_DNA"/>
</dbReference>
<comment type="caution">
    <text evidence="4">The sequence shown here is derived from an EMBL/GenBank/DDBJ whole genome shotgun (WGS) entry which is preliminary data.</text>
</comment>
<organism evidence="4 5">
    <name type="scientific">Lithohypha guttulata</name>
    <dbReference type="NCBI Taxonomy" id="1690604"/>
    <lineage>
        <taxon>Eukaryota</taxon>
        <taxon>Fungi</taxon>
        <taxon>Dikarya</taxon>
        <taxon>Ascomycota</taxon>
        <taxon>Pezizomycotina</taxon>
        <taxon>Eurotiomycetes</taxon>
        <taxon>Chaetothyriomycetidae</taxon>
        <taxon>Chaetothyriales</taxon>
        <taxon>Trichomeriaceae</taxon>
        <taxon>Lithohypha</taxon>
    </lineage>
</organism>
<dbReference type="Pfam" id="PF00188">
    <property type="entry name" value="CAP"/>
    <property type="match status" value="1"/>
</dbReference>
<evidence type="ECO:0000313" key="5">
    <source>
        <dbReference type="Proteomes" id="UP001345013"/>
    </source>
</evidence>
<dbReference type="Proteomes" id="UP001345013">
    <property type="component" value="Unassembled WGS sequence"/>
</dbReference>
<dbReference type="InterPro" id="IPR001283">
    <property type="entry name" value="CRISP-related"/>
</dbReference>
<dbReference type="SMART" id="SM00198">
    <property type="entry name" value="SCP"/>
    <property type="match status" value="1"/>
</dbReference>
<dbReference type="PANTHER" id="PTHR10334">
    <property type="entry name" value="CYSTEINE-RICH SECRETORY PROTEIN-RELATED"/>
    <property type="match status" value="1"/>
</dbReference>
<dbReference type="SUPFAM" id="SSF55797">
    <property type="entry name" value="PR-1-like"/>
    <property type="match status" value="2"/>
</dbReference>
<reference evidence="4 5" key="1">
    <citation type="submission" date="2023-08" db="EMBL/GenBank/DDBJ databases">
        <title>Black Yeasts Isolated from many extreme environments.</title>
        <authorList>
            <person name="Coleine C."/>
            <person name="Stajich J.E."/>
            <person name="Selbmann L."/>
        </authorList>
    </citation>
    <scope>NUCLEOTIDE SEQUENCE [LARGE SCALE GENOMIC DNA]</scope>
    <source>
        <strain evidence="4 5">CCFEE 5885</strain>
    </source>
</reference>
<feature type="domain" description="SCP" evidence="3">
    <location>
        <begin position="32"/>
        <end position="186"/>
    </location>
</feature>
<proteinExistence type="predicted"/>
<feature type="region of interest" description="Disordered" evidence="1">
    <location>
        <begin position="256"/>
        <end position="297"/>
    </location>
</feature>
<evidence type="ECO:0000256" key="2">
    <source>
        <dbReference type="SAM" id="SignalP"/>
    </source>
</evidence>